<dbReference type="Pfam" id="PF12854">
    <property type="entry name" value="PPR_1"/>
    <property type="match status" value="1"/>
</dbReference>
<feature type="region of interest" description="Disordered" evidence="4">
    <location>
        <begin position="25"/>
        <end position="47"/>
    </location>
</feature>
<dbReference type="Pfam" id="PF13041">
    <property type="entry name" value="PPR_2"/>
    <property type="match status" value="1"/>
</dbReference>
<feature type="repeat" description="PPR" evidence="3">
    <location>
        <begin position="265"/>
        <end position="300"/>
    </location>
</feature>
<reference evidence="5" key="1">
    <citation type="submission" date="2021-01" db="UniProtKB">
        <authorList>
            <consortium name="EnsemblPlants"/>
        </authorList>
    </citation>
    <scope>IDENTIFICATION</scope>
</reference>
<dbReference type="PANTHER" id="PTHR47939:SF14">
    <property type="entry name" value="PENTATRICOPEPTIDE REPEAT-CONTAINING PROTEIN MITOCHONDRIAL"/>
    <property type="match status" value="1"/>
</dbReference>
<comment type="similarity">
    <text evidence="1">Belongs to the PPR family. P subfamily.</text>
</comment>
<evidence type="ECO:0000256" key="4">
    <source>
        <dbReference type="SAM" id="MobiDB-lite"/>
    </source>
</evidence>
<dbReference type="Gene3D" id="1.25.40.10">
    <property type="entry name" value="Tetratricopeptide repeat domain"/>
    <property type="match status" value="3"/>
</dbReference>
<dbReference type="Gramene" id="Kaladp0068s0210.1.v1.1">
    <property type="protein sequence ID" value="Kaladp0068s0210.1.v1.1.CDS.1"/>
    <property type="gene ID" value="Kaladp0068s0210.v1.1"/>
</dbReference>
<protein>
    <recommendedName>
        <fullName evidence="7">Pentatricopeptide repeat-containing protein</fullName>
    </recommendedName>
</protein>
<evidence type="ECO:0000256" key="2">
    <source>
        <dbReference type="ARBA" id="ARBA00022737"/>
    </source>
</evidence>
<evidence type="ECO:0000256" key="3">
    <source>
        <dbReference type="PROSITE-ProRule" id="PRU00708"/>
    </source>
</evidence>
<accession>A0A7N0UI10</accession>
<evidence type="ECO:0000313" key="6">
    <source>
        <dbReference type="Proteomes" id="UP000594263"/>
    </source>
</evidence>
<evidence type="ECO:0008006" key="7">
    <source>
        <dbReference type="Google" id="ProtNLM"/>
    </source>
</evidence>
<dbReference type="EnsemblPlants" id="Kaladp0068s0210.1.v1.1">
    <property type="protein sequence ID" value="Kaladp0068s0210.1.v1.1.CDS.1"/>
    <property type="gene ID" value="Kaladp0068s0210.v1.1"/>
</dbReference>
<name>A0A7N0UI10_KALFE</name>
<dbReference type="NCBIfam" id="TIGR00756">
    <property type="entry name" value="PPR"/>
    <property type="match status" value="4"/>
</dbReference>
<dbReference type="PANTHER" id="PTHR47939">
    <property type="entry name" value="MEMBRANE-ASSOCIATED SALT-INDUCIBLE PROTEIN-LIKE"/>
    <property type="match status" value="1"/>
</dbReference>
<feature type="repeat" description="PPR" evidence="3">
    <location>
        <begin position="301"/>
        <end position="335"/>
    </location>
</feature>
<evidence type="ECO:0000313" key="5">
    <source>
        <dbReference type="EnsemblPlants" id="Kaladp0068s0210.1.v1.1.CDS.1"/>
    </source>
</evidence>
<dbReference type="PROSITE" id="PS51375">
    <property type="entry name" value="PPR"/>
    <property type="match status" value="4"/>
</dbReference>
<dbReference type="Proteomes" id="UP000594263">
    <property type="component" value="Unplaced"/>
</dbReference>
<organism evidence="5 6">
    <name type="scientific">Kalanchoe fedtschenkoi</name>
    <name type="common">Lavender scallops</name>
    <name type="synonym">South American air plant</name>
    <dbReference type="NCBI Taxonomy" id="63787"/>
    <lineage>
        <taxon>Eukaryota</taxon>
        <taxon>Viridiplantae</taxon>
        <taxon>Streptophyta</taxon>
        <taxon>Embryophyta</taxon>
        <taxon>Tracheophyta</taxon>
        <taxon>Spermatophyta</taxon>
        <taxon>Magnoliopsida</taxon>
        <taxon>eudicotyledons</taxon>
        <taxon>Gunneridae</taxon>
        <taxon>Pentapetalae</taxon>
        <taxon>Saxifragales</taxon>
        <taxon>Crassulaceae</taxon>
        <taxon>Kalanchoe</taxon>
    </lineage>
</organism>
<dbReference type="InterPro" id="IPR011990">
    <property type="entry name" value="TPR-like_helical_dom_sf"/>
</dbReference>
<sequence length="400" mass="45812">MICGGSKILRRLKLPPPFSLLPRHHQIAHSAASPPPPPDQPHRLPPRISHRDWLSPADVVRIFDDITDPHTIVTAFNAYSKRKDYKPTETLYLLLFTKLARARKFQLIDEMLQRIKLEKNCNLSDEFFCSVLKLYGNAGGLVDRVVQILYDMPDYQVWPSAKTFCFVLNLLVNRRRFSLVHQVYGAAPKLGVAADACCVNIMLKGLCESGSLDAALQVFDEFPRLGLSPNVRTFSTLMRALCDRDMVEEAFGLLDRMDTENVDPDAITFNILIAGLRRRGKAEECVEVLERMMKLKGCDPNPGSYQEVLYSLIDAKRFVEAKELMERMMLKGMSPSFQSFRKMLIGFCKHDSVDDACWALEGMVQQDFVPKMNMWRRVLRVMFPDDEIRESECLVRLIED</sequence>
<evidence type="ECO:0000256" key="1">
    <source>
        <dbReference type="ARBA" id="ARBA00007626"/>
    </source>
</evidence>
<feature type="repeat" description="PPR" evidence="3">
    <location>
        <begin position="230"/>
        <end position="264"/>
    </location>
</feature>
<keyword evidence="6" id="KW-1185">Reference proteome</keyword>
<dbReference type="AlphaFoldDB" id="A0A7N0UI10"/>
<dbReference type="InterPro" id="IPR002885">
    <property type="entry name" value="PPR_rpt"/>
</dbReference>
<keyword evidence="2" id="KW-0677">Repeat</keyword>
<dbReference type="InterPro" id="IPR050667">
    <property type="entry name" value="PPR-containing_protein"/>
</dbReference>
<feature type="repeat" description="PPR" evidence="3">
    <location>
        <begin position="195"/>
        <end position="229"/>
    </location>
</feature>
<dbReference type="OMA" id="QGFVPKM"/>
<proteinExistence type="inferred from homology"/>